<keyword evidence="5" id="KW-1185">Reference proteome</keyword>
<feature type="compositionally biased region" description="Basic residues" evidence="3">
    <location>
        <begin position="473"/>
        <end position="484"/>
    </location>
</feature>
<feature type="compositionally biased region" description="Polar residues" evidence="3">
    <location>
        <begin position="255"/>
        <end position="264"/>
    </location>
</feature>
<dbReference type="PANTHER" id="PTHR46771:SF5">
    <property type="entry name" value="DETERIN"/>
    <property type="match status" value="1"/>
</dbReference>
<gene>
    <name evidence="4" type="ORF">L207DRAFT_628120</name>
</gene>
<feature type="compositionally biased region" description="Basic residues" evidence="3">
    <location>
        <begin position="266"/>
        <end position="283"/>
    </location>
</feature>
<dbReference type="InterPro" id="IPR001370">
    <property type="entry name" value="BIR_rpt"/>
</dbReference>
<feature type="compositionally biased region" description="Polar residues" evidence="3">
    <location>
        <begin position="744"/>
        <end position="763"/>
    </location>
</feature>
<dbReference type="SUPFAM" id="SSF57924">
    <property type="entry name" value="Inhibitor of apoptosis (IAP) repeat"/>
    <property type="match status" value="2"/>
</dbReference>
<proteinExistence type="predicted"/>
<keyword evidence="2" id="KW-0862">Zinc</keyword>
<reference evidence="4 5" key="1">
    <citation type="submission" date="2016-04" db="EMBL/GenBank/DDBJ databases">
        <title>A degradative enzymes factory behind the ericoid mycorrhizal symbiosis.</title>
        <authorList>
            <consortium name="DOE Joint Genome Institute"/>
            <person name="Martino E."/>
            <person name="Morin E."/>
            <person name="Grelet G."/>
            <person name="Kuo A."/>
            <person name="Kohler A."/>
            <person name="Daghino S."/>
            <person name="Barry K."/>
            <person name="Choi C."/>
            <person name="Cichocki N."/>
            <person name="Clum A."/>
            <person name="Copeland A."/>
            <person name="Hainaut M."/>
            <person name="Haridas S."/>
            <person name="Labutti K."/>
            <person name="Lindquist E."/>
            <person name="Lipzen A."/>
            <person name="Khouja H.-R."/>
            <person name="Murat C."/>
            <person name="Ohm R."/>
            <person name="Olson A."/>
            <person name="Spatafora J."/>
            <person name="Veneault-Fourrey C."/>
            <person name="Henrissat B."/>
            <person name="Grigoriev I."/>
            <person name="Martin F."/>
            <person name="Perotto S."/>
        </authorList>
    </citation>
    <scope>NUCLEOTIDE SEQUENCE [LARGE SCALE GENOMIC DNA]</scope>
    <source>
        <strain evidence="4 5">F</strain>
    </source>
</reference>
<name>A0A2J6S9P8_HYAVF</name>
<feature type="region of interest" description="Disordered" evidence="3">
    <location>
        <begin position="466"/>
        <end position="618"/>
    </location>
</feature>
<dbReference type="OrthoDB" id="2196114at2759"/>
<protein>
    <submittedName>
        <fullName evidence="4">BIR-domain-containing protein</fullName>
    </submittedName>
</protein>
<dbReference type="Gene3D" id="1.10.1170.10">
    <property type="entry name" value="Inhibitor Of Apoptosis Protein (2mihbC-IAP-1), Chain A"/>
    <property type="match status" value="2"/>
</dbReference>
<dbReference type="AlphaFoldDB" id="A0A2J6S9P8"/>
<sequence>MAISDVADEFFTLESRIASFQTAQPISKRRASNASSKAPKSLKWPHKFLSAEELAKAGFFYYPTQGNPDNVACFLCHKALDGWEEDDDPLAEHLKHSSECGWAIVATIEKQDGDLSQEYPTSVRMIEARKATFSDKWPHETKKGWKCKTKQMVDSGWKYTPTMECDDMATCTYCSLMLDGWEPSDKPLEEHFKRSPECPFFTLVNSYKQSPAVKRTKSKRERASKASRLSTQSAFTVASEAPSITDIPAGDDDSILTTATNATTKKMGKVKKAPAGKGRKTRAKKGEPVEVPAPEPEDADFEVKVDLEPQPTRGKKRKSEDDHESIVPTIEMTPPPPKRRATRTRGSMAVDESIVEHSDIIQPEVSKPAGRKGRTSRRSTRKASVASVASLRAPAIDDEEIDRALEADLERRLSDDEMETTASAVPKKSSRTTKAVKADHAMFGMNPVEGDDAAIEAELDAMDIEAKPLPKAKGAKVKQPRKPSAKQQAAAKKAAEAEAQARQLAEEDEASQQIVMELEHSISMQQSSPVIQQKKQRTSSKQPTKPMSRATRGSAMSINDNVSAIGDYMELNDDHHNDDSGHETDASVASQSTIVRGGPSRRGSTLKKGRGGKKASTRNIEEIVQKLQAPIPSIEVPERATSAKGKKVIPIEEISKVEEVFYNPLPEAPQPTALEPSAKVIKAKVAKPRGRPPKVTSEASQPIATFEESVAVGEAPPAQSKIVPQKTKPVPEVRSPTPAPMEATPSQSPQSSDAENHPPSSKPSAAMKKTATPHSTAKRIPLAPTTPSLSPSRRNVITGLQSLHPWTAVDLEAIFLKSPGGENVIGHVADFLGGTVDKIKNGDLTSPEKRMTVEEWIHHNAQMAEEKLKNECERMVGKFESEGTRAMRALEGVECVE</sequence>
<feature type="region of interest" description="Disordered" evidence="3">
    <location>
        <begin position="684"/>
        <end position="793"/>
    </location>
</feature>
<dbReference type="Pfam" id="PF00653">
    <property type="entry name" value="BIR"/>
    <property type="match status" value="2"/>
</dbReference>
<feature type="compositionally biased region" description="Polar residues" evidence="3">
    <location>
        <begin position="522"/>
        <end position="545"/>
    </location>
</feature>
<feature type="compositionally biased region" description="Basic and acidic residues" evidence="3">
    <location>
        <begin position="572"/>
        <end position="585"/>
    </location>
</feature>
<feature type="compositionally biased region" description="Low complexity" evidence="3">
    <location>
        <begin position="485"/>
        <end position="503"/>
    </location>
</feature>
<dbReference type="SMART" id="SM00238">
    <property type="entry name" value="BIR"/>
    <property type="match status" value="2"/>
</dbReference>
<organism evidence="4 5">
    <name type="scientific">Hyaloscypha variabilis (strain UAMH 11265 / GT02V1 / F)</name>
    <name type="common">Meliniomyces variabilis</name>
    <dbReference type="NCBI Taxonomy" id="1149755"/>
    <lineage>
        <taxon>Eukaryota</taxon>
        <taxon>Fungi</taxon>
        <taxon>Dikarya</taxon>
        <taxon>Ascomycota</taxon>
        <taxon>Pezizomycotina</taxon>
        <taxon>Leotiomycetes</taxon>
        <taxon>Helotiales</taxon>
        <taxon>Hyaloscyphaceae</taxon>
        <taxon>Hyaloscypha</taxon>
        <taxon>Hyaloscypha variabilis</taxon>
    </lineage>
</organism>
<feature type="compositionally biased region" description="Low complexity" evidence="3">
    <location>
        <begin position="781"/>
        <end position="792"/>
    </location>
</feature>
<dbReference type="EMBL" id="KZ613938">
    <property type="protein sequence ID" value="PMD47483.1"/>
    <property type="molecule type" value="Genomic_DNA"/>
</dbReference>
<evidence type="ECO:0000256" key="2">
    <source>
        <dbReference type="ARBA" id="ARBA00022833"/>
    </source>
</evidence>
<dbReference type="InterPro" id="IPR051190">
    <property type="entry name" value="Baculoviral_IAP"/>
</dbReference>
<dbReference type="STRING" id="1149755.A0A2J6S9P8"/>
<dbReference type="CDD" id="cd00022">
    <property type="entry name" value="BIR"/>
    <property type="match status" value="2"/>
</dbReference>
<feature type="compositionally biased region" description="Basic residues" evidence="3">
    <location>
        <begin position="369"/>
        <end position="381"/>
    </location>
</feature>
<dbReference type="PROSITE" id="PS50143">
    <property type="entry name" value="BIR_REPEAT_2"/>
    <property type="match status" value="2"/>
</dbReference>
<dbReference type="PANTHER" id="PTHR46771">
    <property type="entry name" value="DETERIN"/>
    <property type="match status" value="1"/>
</dbReference>
<feature type="region of interest" description="Disordered" evidence="3">
    <location>
        <begin position="211"/>
        <end position="435"/>
    </location>
</feature>
<feature type="compositionally biased region" description="Basic residues" evidence="3">
    <location>
        <begin position="604"/>
        <end position="616"/>
    </location>
</feature>
<dbReference type="GO" id="GO:0046872">
    <property type="term" value="F:metal ion binding"/>
    <property type="evidence" value="ECO:0007669"/>
    <property type="project" value="UniProtKB-KW"/>
</dbReference>
<dbReference type="Proteomes" id="UP000235786">
    <property type="component" value="Unassembled WGS sequence"/>
</dbReference>
<evidence type="ECO:0000313" key="4">
    <source>
        <dbReference type="EMBL" id="PMD47483.1"/>
    </source>
</evidence>
<feature type="compositionally biased region" description="Basic and acidic residues" evidence="3">
    <location>
        <begin position="402"/>
        <end position="415"/>
    </location>
</feature>
<evidence type="ECO:0000256" key="3">
    <source>
        <dbReference type="SAM" id="MobiDB-lite"/>
    </source>
</evidence>
<keyword evidence="1" id="KW-0479">Metal-binding</keyword>
<accession>A0A2J6S9P8</accession>
<evidence type="ECO:0000256" key="1">
    <source>
        <dbReference type="ARBA" id="ARBA00022723"/>
    </source>
</evidence>
<feature type="compositionally biased region" description="Polar residues" evidence="3">
    <location>
        <begin position="227"/>
        <end position="236"/>
    </location>
</feature>
<evidence type="ECO:0000313" key="5">
    <source>
        <dbReference type="Proteomes" id="UP000235786"/>
    </source>
</evidence>